<dbReference type="Proteomes" id="UP000051813">
    <property type="component" value="Unassembled WGS sequence"/>
</dbReference>
<feature type="domain" description="DhaL" evidence="1">
    <location>
        <begin position="9"/>
        <end position="201"/>
    </location>
</feature>
<dbReference type="InterPro" id="IPR048394">
    <property type="entry name" value="FakA-like_M"/>
</dbReference>
<dbReference type="PANTHER" id="PTHR33434">
    <property type="entry name" value="DEGV DOMAIN-CONTAINING PROTEIN DR_1986-RELATED"/>
    <property type="match status" value="1"/>
</dbReference>
<evidence type="ECO:0000259" key="1">
    <source>
        <dbReference type="PROSITE" id="PS51480"/>
    </source>
</evidence>
<dbReference type="AlphaFoldDB" id="A0A0R2BUN9"/>
<evidence type="ECO:0000313" key="3">
    <source>
        <dbReference type="Proteomes" id="UP000051813"/>
    </source>
</evidence>
<dbReference type="OrthoDB" id="9760324at2"/>
<dbReference type="EMBL" id="AYYK01000002">
    <property type="protein sequence ID" value="KRM79702.1"/>
    <property type="molecule type" value="Genomic_DNA"/>
</dbReference>
<dbReference type="STRING" id="1423738.FC84_GL001006"/>
<dbReference type="InterPro" id="IPR004007">
    <property type="entry name" value="DhaL_dom"/>
</dbReference>
<dbReference type="InterPro" id="IPR050270">
    <property type="entry name" value="DegV_domain_contain"/>
</dbReference>
<dbReference type="InterPro" id="IPR036117">
    <property type="entry name" value="DhaL_dom_sf"/>
</dbReference>
<sequence>MELKEIQGKQFQDMIRVAAHRLGRNAEFVNQLNVFPVPDGDTGTNMNLTVKSGAKAVNESNSDHVGELTKKFAKGLLMGARGNSGVITSQLFRGFAKSTENKASLDANDLATAFTDGVKTAYQAVMKPVEGTILTVAREAAKAALLKANESDDIIEVVQALVEASKKALASTPDLLPVLKEVGVVDSGGQGLVFIYEGFLEGLTGETSEKDVYVPDEQEMDEMVNASHHQSVQSQLSTADIKHGYCTEIMVELGQGDQPTEKFDYQVFRNYLNEIGDSLLVVADDEVVKVHVHTEHPGQVFAYGRKFGTLAKIKIDNMRIQHETIIENDEPQAVKGPQEWGVVAIGSGEGIADLFRSLGVTYVLSGGQTMNPSTADIVNAIKTTNAKKVIVLPNNGNILLAAKQAQEVVEQEVGIVPSKTISQGMTALLSFNPDASIEDNVAEMTEALTMVKSGSVTQAIRDTEIDGLEIHEGHYMGIVDGKILVDDADRLQAVIMMATKMLDAESEIVTILVGQTGSEDEAQAIADAITAIDDEVEVEIHQGDQPVYPYLIAVE</sequence>
<dbReference type="SMART" id="SM01120">
    <property type="entry name" value="Dak2"/>
    <property type="match status" value="1"/>
</dbReference>
<dbReference type="PATRIC" id="fig|1423738.3.peg.1016"/>
<dbReference type="NCBIfam" id="TIGR03599">
    <property type="entry name" value="YloV"/>
    <property type="match status" value="1"/>
</dbReference>
<protein>
    <recommendedName>
        <fullName evidence="1">DhaL domain-containing protein</fullName>
    </recommendedName>
</protein>
<dbReference type="InterPro" id="IPR033470">
    <property type="entry name" value="FakA-like_C"/>
</dbReference>
<evidence type="ECO:0000313" key="2">
    <source>
        <dbReference type="EMBL" id="KRM79702.1"/>
    </source>
</evidence>
<proteinExistence type="predicted"/>
<dbReference type="GO" id="GO:0004371">
    <property type="term" value="F:glycerone kinase activity"/>
    <property type="evidence" value="ECO:0007669"/>
    <property type="project" value="InterPro"/>
</dbReference>
<keyword evidence="3" id="KW-1185">Reference proteome</keyword>
<comment type="caution">
    <text evidence="2">The sequence shown here is derived from an EMBL/GenBank/DDBJ whole genome shotgun (WGS) entry which is preliminary data.</text>
</comment>
<organism evidence="2 3">
    <name type="scientific">Lapidilactobacillus dextrinicus DSM 20335</name>
    <dbReference type="NCBI Taxonomy" id="1423738"/>
    <lineage>
        <taxon>Bacteria</taxon>
        <taxon>Bacillati</taxon>
        <taxon>Bacillota</taxon>
        <taxon>Bacilli</taxon>
        <taxon>Lactobacillales</taxon>
        <taxon>Lactobacillaceae</taxon>
        <taxon>Lapidilactobacillus</taxon>
    </lineage>
</organism>
<gene>
    <name evidence="2" type="ORF">FC84_GL001006</name>
</gene>
<reference evidence="2 3" key="1">
    <citation type="journal article" date="2015" name="Genome Announc.">
        <title>Expanding the biotechnology potential of lactobacilli through comparative genomics of 213 strains and associated genera.</title>
        <authorList>
            <person name="Sun Z."/>
            <person name="Harris H.M."/>
            <person name="McCann A."/>
            <person name="Guo C."/>
            <person name="Argimon S."/>
            <person name="Zhang W."/>
            <person name="Yang X."/>
            <person name="Jeffery I.B."/>
            <person name="Cooney J.C."/>
            <person name="Kagawa T.F."/>
            <person name="Liu W."/>
            <person name="Song Y."/>
            <person name="Salvetti E."/>
            <person name="Wrobel A."/>
            <person name="Rasinkangas P."/>
            <person name="Parkhill J."/>
            <person name="Rea M.C."/>
            <person name="O'Sullivan O."/>
            <person name="Ritari J."/>
            <person name="Douillard F.P."/>
            <person name="Paul Ross R."/>
            <person name="Yang R."/>
            <person name="Briner A.E."/>
            <person name="Felis G.E."/>
            <person name="de Vos W.M."/>
            <person name="Barrangou R."/>
            <person name="Klaenhammer T.R."/>
            <person name="Caufield P.W."/>
            <person name="Cui Y."/>
            <person name="Zhang H."/>
            <person name="O'Toole P.W."/>
        </authorList>
    </citation>
    <scope>NUCLEOTIDE SEQUENCE [LARGE SCALE GENOMIC DNA]</scope>
    <source>
        <strain evidence="2 3">DSM 20335</strain>
    </source>
</reference>
<dbReference type="InterPro" id="IPR019986">
    <property type="entry name" value="YloV-like"/>
</dbReference>
<dbReference type="SMART" id="SM01121">
    <property type="entry name" value="Dak1_2"/>
    <property type="match status" value="1"/>
</dbReference>
<dbReference type="PANTHER" id="PTHR33434:SF4">
    <property type="entry name" value="PHOSPHATASE PROTEIN"/>
    <property type="match status" value="1"/>
</dbReference>
<dbReference type="Gene3D" id="1.25.40.340">
    <property type="match status" value="1"/>
</dbReference>
<dbReference type="GO" id="GO:0006071">
    <property type="term" value="P:glycerol metabolic process"/>
    <property type="evidence" value="ECO:0007669"/>
    <property type="project" value="InterPro"/>
</dbReference>
<dbReference type="PROSITE" id="PS51480">
    <property type="entry name" value="DHAL"/>
    <property type="match status" value="1"/>
</dbReference>
<dbReference type="Pfam" id="PF13684">
    <property type="entry name" value="FakA-like_C"/>
    <property type="match status" value="1"/>
</dbReference>
<accession>A0A0R2BUN9</accession>
<dbReference type="Pfam" id="PF02734">
    <property type="entry name" value="Dak2"/>
    <property type="match status" value="1"/>
</dbReference>
<dbReference type="Pfam" id="PF21645">
    <property type="entry name" value="FakA-like_M"/>
    <property type="match status" value="1"/>
</dbReference>
<dbReference type="SUPFAM" id="SSF101473">
    <property type="entry name" value="DhaL-like"/>
    <property type="match status" value="1"/>
</dbReference>
<dbReference type="RefSeq" id="WP_057754462.1">
    <property type="nucleotide sequence ID" value="NZ_AYYK01000002.1"/>
</dbReference>
<name>A0A0R2BUN9_9LACO</name>